<keyword evidence="2" id="KW-1185">Reference proteome</keyword>
<dbReference type="Proteomes" id="UP000006794">
    <property type="component" value="Chromosome"/>
</dbReference>
<dbReference type="PANTHER" id="PTHR43883:SF1">
    <property type="entry name" value="GLUCONOKINASE"/>
    <property type="match status" value="1"/>
</dbReference>
<protein>
    <recommendedName>
        <fullName evidence="3">Kinase</fullName>
    </recommendedName>
</protein>
<reference evidence="1 2" key="1">
    <citation type="journal article" date="2012" name="Stand. Genomic Sci.">
        <title>Complete genome sequence of Halopiger xanaduensis type strain (SH-6(T)).</title>
        <authorList>
            <person name="Anderson I."/>
            <person name="Tindall B.J."/>
            <person name="Rohde M."/>
            <person name="Lucas S."/>
            <person name="Han J."/>
            <person name="Lapidus A."/>
            <person name="Cheng J.F."/>
            <person name="Goodwin L."/>
            <person name="Pitluck S."/>
            <person name="Peters L."/>
            <person name="Pati A."/>
            <person name="Mikhailova N."/>
            <person name="Pagani I."/>
            <person name="Teshima H."/>
            <person name="Han C."/>
            <person name="Tapia R."/>
            <person name="Land M."/>
            <person name="Woyke T."/>
            <person name="Klenk H.P."/>
            <person name="Kyrpides N."/>
            <person name="Ivanova N."/>
        </authorList>
    </citation>
    <scope>NUCLEOTIDE SEQUENCE [LARGE SCALE GENOMIC DNA]</scope>
    <source>
        <strain evidence="2">DSM 18323 / JCM 14033 / SH-6</strain>
    </source>
</reference>
<dbReference type="RefSeq" id="WP_013878671.1">
    <property type="nucleotide sequence ID" value="NC_015666.1"/>
</dbReference>
<dbReference type="EMBL" id="CP002839">
    <property type="protein sequence ID" value="AEH35771.1"/>
    <property type="molecule type" value="Genomic_DNA"/>
</dbReference>
<dbReference type="HOGENOM" id="CLU_107890_0_0_2"/>
<dbReference type="PANTHER" id="PTHR43883">
    <property type="entry name" value="SLR0207 PROTEIN"/>
    <property type="match status" value="1"/>
</dbReference>
<dbReference type="STRING" id="797210.Halxa_1137"/>
<proteinExistence type="predicted"/>
<gene>
    <name evidence="1" type="ordered locus">Halxa_1137</name>
</gene>
<dbReference type="GeneID" id="10796108"/>
<dbReference type="KEGG" id="hxa:Halxa_1137"/>
<dbReference type="eggNOG" id="arCOG01040">
    <property type="taxonomic scope" value="Archaea"/>
</dbReference>
<dbReference type="SUPFAM" id="SSF52540">
    <property type="entry name" value="P-loop containing nucleoside triphosphate hydrolases"/>
    <property type="match status" value="1"/>
</dbReference>
<dbReference type="InterPro" id="IPR027417">
    <property type="entry name" value="P-loop_NTPase"/>
</dbReference>
<organism evidence="1 2">
    <name type="scientific">Halopiger xanaduensis (strain DSM 18323 / JCM 14033 / SH-6)</name>
    <dbReference type="NCBI Taxonomy" id="797210"/>
    <lineage>
        <taxon>Archaea</taxon>
        <taxon>Methanobacteriati</taxon>
        <taxon>Methanobacteriota</taxon>
        <taxon>Stenosarchaea group</taxon>
        <taxon>Halobacteria</taxon>
        <taxon>Halobacteriales</taxon>
        <taxon>Natrialbaceae</taxon>
        <taxon>Halopiger</taxon>
    </lineage>
</organism>
<dbReference type="AlphaFoldDB" id="F8D9Y7"/>
<evidence type="ECO:0008006" key="3">
    <source>
        <dbReference type="Google" id="ProtNLM"/>
    </source>
</evidence>
<dbReference type="OrthoDB" id="28808at2157"/>
<dbReference type="InterPro" id="IPR052732">
    <property type="entry name" value="Cell-binding_unc_protein"/>
</dbReference>
<evidence type="ECO:0000313" key="1">
    <source>
        <dbReference type="EMBL" id="AEH35771.1"/>
    </source>
</evidence>
<sequence length="173" mass="19404">MARPTLIVYCGLPGVGKSAASAYTASNLPAERYRSDEVRKQLFPDPEYTAEETQATYDELLERAWPDLEAGSNVVLDATFKTKRLRNRAATLADDVGAEAIFTRVTCDADVVETRIENRTSTDSVSDADLRVYRLVKESFEPLEREHVVIDNSGSIEETYRQIDRTLLHALCK</sequence>
<name>F8D9Y7_HALXS</name>
<dbReference type="Gene3D" id="3.40.50.300">
    <property type="entry name" value="P-loop containing nucleotide triphosphate hydrolases"/>
    <property type="match status" value="1"/>
</dbReference>
<accession>F8D9Y7</accession>
<dbReference type="Pfam" id="PF13671">
    <property type="entry name" value="AAA_33"/>
    <property type="match status" value="1"/>
</dbReference>
<evidence type="ECO:0000313" key="2">
    <source>
        <dbReference type="Proteomes" id="UP000006794"/>
    </source>
</evidence>